<reference evidence="3" key="2">
    <citation type="submission" date="2017-02" db="UniProtKB">
        <authorList>
            <consortium name="WormBaseParasite"/>
        </authorList>
    </citation>
    <scope>IDENTIFICATION</scope>
</reference>
<evidence type="ECO:0000313" key="3">
    <source>
        <dbReference type="WBParaSite" id="ACAC_0001440901-mRNA-1"/>
    </source>
</evidence>
<keyword evidence="2" id="KW-1185">Reference proteome</keyword>
<evidence type="ECO:0000256" key="1">
    <source>
        <dbReference type="SAM" id="MobiDB-lite"/>
    </source>
</evidence>
<feature type="region of interest" description="Disordered" evidence="1">
    <location>
        <begin position="666"/>
        <end position="695"/>
    </location>
</feature>
<dbReference type="STRING" id="6313.A0A0K0DRM0"/>
<evidence type="ECO:0000313" key="2">
    <source>
        <dbReference type="Proteomes" id="UP000035642"/>
    </source>
</evidence>
<feature type="region of interest" description="Disordered" evidence="1">
    <location>
        <begin position="109"/>
        <end position="141"/>
    </location>
</feature>
<feature type="compositionally biased region" description="Basic and acidic residues" evidence="1">
    <location>
        <begin position="673"/>
        <end position="682"/>
    </location>
</feature>
<dbReference type="WBParaSite" id="ACAC_0001440901-mRNA-1">
    <property type="protein sequence ID" value="ACAC_0001440901-mRNA-1"/>
    <property type="gene ID" value="ACAC_0001440901"/>
</dbReference>
<reference evidence="2" key="1">
    <citation type="submission" date="2012-09" db="EMBL/GenBank/DDBJ databases">
        <authorList>
            <person name="Martin A.A."/>
        </authorList>
    </citation>
    <scope>NUCLEOTIDE SEQUENCE</scope>
</reference>
<organism evidence="2 3">
    <name type="scientific">Angiostrongylus cantonensis</name>
    <name type="common">Rat lungworm</name>
    <dbReference type="NCBI Taxonomy" id="6313"/>
    <lineage>
        <taxon>Eukaryota</taxon>
        <taxon>Metazoa</taxon>
        <taxon>Ecdysozoa</taxon>
        <taxon>Nematoda</taxon>
        <taxon>Chromadorea</taxon>
        <taxon>Rhabditida</taxon>
        <taxon>Rhabditina</taxon>
        <taxon>Rhabditomorpha</taxon>
        <taxon>Strongyloidea</taxon>
        <taxon>Metastrongylidae</taxon>
        <taxon>Angiostrongylus</taxon>
    </lineage>
</organism>
<proteinExistence type="predicted"/>
<protein>
    <submittedName>
        <fullName evidence="3">Protein kinase domain-containing protein</fullName>
    </submittedName>
</protein>
<accession>A0A0K0DRM0</accession>
<feature type="compositionally biased region" description="Basic and acidic residues" evidence="1">
    <location>
        <begin position="122"/>
        <end position="131"/>
    </location>
</feature>
<dbReference type="Proteomes" id="UP000035642">
    <property type="component" value="Unassembled WGS sequence"/>
</dbReference>
<sequence>MSPEIDSQSERPAFDIIWRKSFSFTKVDESSSIFDSPRPLKKSKFETRKRGLVRISDEEGPPSAKHSMKKIPEHRQVRIRHTLARRGAETEKMIHETVSRACAILAAQGSDAPLPRSTKRRSGTEFRDSDSRTGIAVSSHPSKPLVVKKSRPATIFDVTNFEWVLEMSLRRPRAFVGLYKTMKYQHRILEKRRWVEKNRKLYDKVQFTKFLYESSHSEVDMLEKTRLLKAEKDMERVLGVVSTGLEFRCFIECCALHIYASPYSFGHFSAIKDLAYWYGMNSRYAVEAEVLASQALEKARRFDMAVELLKNEEAKKEGEGVVLNLHIPFQPRFKRPRRADNDIDLLPPGDFSPYSTDEEWEDYYEKKDRFENHPLQPQLSWSSFRVDDCDGDDDDRASELARLRSCSCGVANERTMQWVAKLPTTSTRKCYSEELLPVDNLCISPSLHQIPVRWNSALSCISLERLPILQPATSTVKAKAVVNCRRQFSFQHDAKLLPSLRQRSISLSPSWKPEVFSLSQKDGRESLCESRRDRLMYRRALSFCRFRVYNTTKLLTPRQRQRSKTGERLILSRIRREKDLPQQWIRRSSPHRQDYIRMVRYRLEVQGQRSIPVLWRSRPDRCESPTSWADRDGDNETQIIQDTPILEPRECQLECPIAVYNPPPTWNSMMRSQSEKRTDVGRSLRNSSSEPSAFQRVLARPQPIDISRLDVELETDEDSNDVSVAFLCFYFTSIPFYRSKEIY</sequence>
<dbReference type="AlphaFoldDB" id="A0A0K0DRM0"/>
<name>A0A0K0DRM0_ANGCA</name>